<feature type="compositionally biased region" description="Polar residues" evidence="1">
    <location>
        <begin position="1"/>
        <end position="11"/>
    </location>
</feature>
<gene>
    <name evidence="2" type="ORF">EcP1_gp47</name>
</gene>
<dbReference type="GeneID" id="14006826"/>
<keyword evidence="2" id="KW-0238">DNA-binding</keyword>
<evidence type="ECO:0000313" key="2">
    <source>
        <dbReference type="EMBL" id="ADU79198.1"/>
    </source>
</evidence>
<feature type="compositionally biased region" description="Polar residues" evidence="1">
    <location>
        <begin position="232"/>
        <end position="242"/>
    </location>
</feature>
<feature type="region of interest" description="Disordered" evidence="1">
    <location>
        <begin position="1"/>
        <end position="20"/>
    </location>
</feature>
<dbReference type="OrthoDB" id="8347at10239"/>
<dbReference type="RefSeq" id="YP_007003170.1">
    <property type="nucleotide sequence ID" value="NC_019485.1"/>
</dbReference>
<dbReference type="GO" id="GO:0003677">
    <property type="term" value="F:DNA binding"/>
    <property type="evidence" value="ECO:0007669"/>
    <property type="project" value="UniProtKB-KW"/>
</dbReference>
<evidence type="ECO:0000313" key="3">
    <source>
        <dbReference type="Proteomes" id="UP000007263"/>
    </source>
</evidence>
<protein>
    <submittedName>
        <fullName evidence="2">Single-stranded DNA-binding protein</fullName>
    </submittedName>
</protein>
<dbReference type="EMBL" id="HQ641380">
    <property type="protein sequence ID" value="ADU79198.1"/>
    <property type="molecule type" value="Genomic_DNA"/>
</dbReference>
<sequence length="242" mass="27242">MSLLQSVQSANDVEESRDSLGGNFNTINSNMYPTKLKAIYLGQAKSGAISATILADVMVDTDTKEMHQYSETLYFTNKQGKSYYEKDGKKHYLPGFNIVNAICELTTGKGILEQSTEKRTFNIYNYEDKKEVPTEVETLVNTMGKELYLGIIFRKENKSKKNDAGEYVDINEPRNVNVIDLVTDVEKFTANERRAKAAKPEFFEKWVEKWGNVVDDRYKHNDDAPAEGAPANSGSSTKSLFG</sequence>
<accession>E9NIH2</accession>
<proteinExistence type="predicted"/>
<keyword evidence="3" id="KW-1185">Reference proteome</keyword>
<name>E9NIH2_9CAUD</name>
<reference evidence="2 3" key="1">
    <citation type="submission" date="2010-11" db="EMBL/GenBank/DDBJ databases">
        <title>Complete nucleotide sequence of the bacteriophage EcP1, a new member of the N4-like viruses.</title>
        <authorList>
            <person name="Zhu J."/>
            <person name="Rao X."/>
            <person name="Tan Y."/>
            <person name="Hu Z."/>
            <person name="Xiong K."/>
            <person name="Chen Z."/>
            <person name="Li S."/>
            <person name="Yang J."/>
            <person name="Jin X."/>
            <person name="Chen Y."/>
            <person name="Hu F."/>
        </authorList>
    </citation>
    <scope>NUCLEOTIDE SEQUENCE [LARGE SCALE GENOMIC DNA]</scope>
</reference>
<organism evidence="2 3">
    <name type="scientific">Enterobacter phage EcP1</name>
    <dbReference type="NCBI Taxonomy" id="942016"/>
    <lineage>
        <taxon>Viruses</taxon>
        <taxon>Duplodnaviria</taxon>
        <taxon>Heunggongvirae</taxon>
        <taxon>Uroviricota</taxon>
        <taxon>Caudoviricetes</taxon>
        <taxon>Schitoviridae</taxon>
        <taxon>Eceepunavirus</taxon>
        <taxon>Eceepunavirus EcP1</taxon>
    </lineage>
</organism>
<dbReference type="KEGG" id="vg:14006826"/>
<evidence type="ECO:0000256" key="1">
    <source>
        <dbReference type="SAM" id="MobiDB-lite"/>
    </source>
</evidence>
<dbReference type="Proteomes" id="UP000007263">
    <property type="component" value="Segment"/>
</dbReference>
<feature type="region of interest" description="Disordered" evidence="1">
    <location>
        <begin position="217"/>
        <end position="242"/>
    </location>
</feature>